<protein>
    <submittedName>
        <fullName evidence="2">Uncharacterized protein</fullName>
    </submittedName>
</protein>
<reference evidence="2" key="1">
    <citation type="submission" date="2018-02" db="EMBL/GenBank/DDBJ databases">
        <authorList>
            <person name="Cohen D.B."/>
            <person name="Kent A.D."/>
        </authorList>
    </citation>
    <scope>NUCLEOTIDE SEQUENCE</scope>
</reference>
<sequence>MRWGGSAGWARVEGTGVARLARLARLAGHGLGERETEQRERTQRSVEGTGVARGWLGVAGDGEKVQRAESESREKRVRAERRIVSKSPKRKEKRRRERMEMRRTCCLKCKDREPWPEKWKTNESPD</sequence>
<feature type="region of interest" description="Disordered" evidence="1">
    <location>
        <begin position="27"/>
        <end position="98"/>
    </location>
</feature>
<proteinExistence type="predicted"/>
<dbReference type="AlphaFoldDB" id="A0A2N9I0I8"/>
<name>A0A2N9I0I8_FAGSY</name>
<feature type="compositionally biased region" description="Basic and acidic residues" evidence="1">
    <location>
        <begin position="31"/>
        <end position="44"/>
    </location>
</feature>
<dbReference type="EMBL" id="OIVN01004445">
    <property type="protein sequence ID" value="SPD17361.1"/>
    <property type="molecule type" value="Genomic_DNA"/>
</dbReference>
<evidence type="ECO:0000256" key="1">
    <source>
        <dbReference type="SAM" id="MobiDB-lite"/>
    </source>
</evidence>
<feature type="compositionally biased region" description="Basic and acidic residues" evidence="1">
    <location>
        <begin position="61"/>
        <end position="74"/>
    </location>
</feature>
<accession>A0A2N9I0I8</accession>
<organism evidence="2">
    <name type="scientific">Fagus sylvatica</name>
    <name type="common">Beechnut</name>
    <dbReference type="NCBI Taxonomy" id="28930"/>
    <lineage>
        <taxon>Eukaryota</taxon>
        <taxon>Viridiplantae</taxon>
        <taxon>Streptophyta</taxon>
        <taxon>Embryophyta</taxon>
        <taxon>Tracheophyta</taxon>
        <taxon>Spermatophyta</taxon>
        <taxon>Magnoliopsida</taxon>
        <taxon>eudicotyledons</taxon>
        <taxon>Gunneridae</taxon>
        <taxon>Pentapetalae</taxon>
        <taxon>rosids</taxon>
        <taxon>fabids</taxon>
        <taxon>Fagales</taxon>
        <taxon>Fagaceae</taxon>
        <taxon>Fagus</taxon>
    </lineage>
</organism>
<evidence type="ECO:0000313" key="2">
    <source>
        <dbReference type="EMBL" id="SPD17361.1"/>
    </source>
</evidence>
<feature type="compositionally biased region" description="Basic residues" evidence="1">
    <location>
        <begin position="87"/>
        <end position="96"/>
    </location>
</feature>
<gene>
    <name evidence="2" type="ORF">FSB_LOCUS45243</name>
</gene>